<dbReference type="Pfam" id="PF00977">
    <property type="entry name" value="His_biosynth"/>
    <property type="match status" value="1"/>
</dbReference>
<keyword evidence="10 12" id="KW-0413">Isomerase</keyword>
<evidence type="ECO:0000256" key="13">
    <source>
        <dbReference type="RuleBase" id="RU003657"/>
    </source>
</evidence>
<proteinExistence type="inferred from homology"/>
<dbReference type="FunFam" id="3.20.20.70:FF:000009">
    <property type="entry name" value="1-(5-phosphoribosyl)-5-[(5-phosphoribosylamino)methylideneamino] imidazole-4-carboxamide isomerase"/>
    <property type="match status" value="1"/>
</dbReference>
<keyword evidence="9 12" id="KW-0368">Histidine biosynthesis</keyword>
<keyword evidence="16" id="KW-1185">Reference proteome</keyword>
<dbReference type="GO" id="GO:0003949">
    <property type="term" value="F:1-(5-phosphoribosyl)-5-[(5-phosphoribosylamino)methylideneamino]imidazole-4-carboxamide isomerase activity"/>
    <property type="evidence" value="ECO:0007669"/>
    <property type="project" value="UniProtKB-UniRule"/>
</dbReference>
<evidence type="ECO:0000256" key="7">
    <source>
        <dbReference type="ARBA" id="ARBA00022490"/>
    </source>
</evidence>
<dbReference type="AlphaFoldDB" id="A0A1T4KKE5"/>
<evidence type="ECO:0000256" key="5">
    <source>
        <dbReference type="ARBA" id="ARBA00012550"/>
    </source>
</evidence>
<dbReference type="InterPro" id="IPR013785">
    <property type="entry name" value="Aldolase_TIM"/>
</dbReference>
<dbReference type="InterPro" id="IPR023016">
    <property type="entry name" value="HisA/PriA"/>
</dbReference>
<comment type="similarity">
    <text evidence="4 12 13">Belongs to the HisA/HisF family.</text>
</comment>
<dbReference type="PANTHER" id="PTHR43090:SF2">
    <property type="entry name" value="1-(5-PHOSPHORIBOSYL)-5-[(5-PHOSPHORIBOSYLAMINO)METHYLIDENEAMINO] IMIDAZOLE-4-CARBOXAMIDE ISOMERASE"/>
    <property type="match status" value="1"/>
</dbReference>
<evidence type="ECO:0000256" key="3">
    <source>
        <dbReference type="ARBA" id="ARBA00005133"/>
    </source>
</evidence>
<comment type="catalytic activity">
    <reaction evidence="1 12 14">
        <text>1-(5-phospho-beta-D-ribosyl)-5-[(5-phospho-beta-D-ribosylamino)methylideneamino]imidazole-4-carboxamide = 5-[(5-phospho-1-deoxy-D-ribulos-1-ylimino)methylamino]-1-(5-phospho-beta-D-ribosyl)imidazole-4-carboxamide</text>
        <dbReference type="Rhea" id="RHEA:15469"/>
        <dbReference type="ChEBI" id="CHEBI:58435"/>
        <dbReference type="ChEBI" id="CHEBI:58525"/>
        <dbReference type="EC" id="5.3.1.16"/>
    </reaction>
</comment>
<dbReference type="GO" id="GO:0000105">
    <property type="term" value="P:L-histidine biosynthetic process"/>
    <property type="evidence" value="ECO:0007669"/>
    <property type="project" value="UniProtKB-UniRule"/>
</dbReference>
<dbReference type="PANTHER" id="PTHR43090">
    <property type="entry name" value="1-(5-PHOSPHORIBOSYL)-5-[(5-PHOSPHORIBOSYLAMINO)METHYLIDENEAMINO] IMIDAZOLE-4-CARBOXAMIDE ISOMERASE"/>
    <property type="match status" value="1"/>
</dbReference>
<dbReference type="GO" id="GO:0000162">
    <property type="term" value="P:L-tryptophan biosynthetic process"/>
    <property type="evidence" value="ECO:0007669"/>
    <property type="project" value="TreeGrafter"/>
</dbReference>
<dbReference type="UniPathway" id="UPA00031">
    <property type="reaction ID" value="UER00009"/>
</dbReference>
<dbReference type="EMBL" id="FUWW01000004">
    <property type="protein sequence ID" value="SJZ42865.1"/>
    <property type="molecule type" value="Genomic_DNA"/>
</dbReference>
<feature type="active site" description="Proton donor" evidence="12">
    <location>
        <position position="129"/>
    </location>
</feature>
<evidence type="ECO:0000256" key="9">
    <source>
        <dbReference type="ARBA" id="ARBA00023102"/>
    </source>
</evidence>
<dbReference type="Proteomes" id="UP000190657">
    <property type="component" value="Unassembled WGS sequence"/>
</dbReference>
<dbReference type="InterPro" id="IPR011060">
    <property type="entry name" value="RibuloseP-bd_barrel"/>
</dbReference>
<sequence>MIIFPAIDIIDSKPVRLFKGDFATAEQVADDVLETANGFVQAGAEWVHMVDLDGSLKKERVNSQTFVDVAAQTPLKVEIGGGIRTMADIDFYANNGISRVILGSVALKNPALVEQAVKEFGELIAVGIDAKNGFVATEGWTEGSDTHYIDLAKQMEAMGVKTIIYTDISKDGTLSGPNVEQLTALNEAVSCDITASGGVTNIDDIVALKDKNLYGAICGKSIYKGTLDLRQAVEVCK</sequence>
<evidence type="ECO:0000256" key="1">
    <source>
        <dbReference type="ARBA" id="ARBA00000901"/>
    </source>
</evidence>
<evidence type="ECO:0000256" key="12">
    <source>
        <dbReference type="HAMAP-Rule" id="MF_01014"/>
    </source>
</evidence>
<evidence type="ECO:0000256" key="14">
    <source>
        <dbReference type="RuleBase" id="RU003658"/>
    </source>
</evidence>
<dbReference type="STRING" id="290054.SAMN02745114_00509"/>
<organism evidence="15 16">
    <name type="scientific">Eubacterium coprostanoligenes</name>
    <dbReference type="NCBI Taxonomy" id="290054"/>
    <lineage>
        <taxon>Bacteria</taxon>
        <taxon>Bacillati</taxon>
        <taxon>Bacillota</taxon>
        <taxon>Clostridia</taxon>
        <taxon>Eubacteriales</taxon>
        <taxon>Eubacteriaceae</taxon>
        <taxon>Eubacterium</taxon>
    </lineage>
</organism>
<comment type="subcellular location">
    <subcellularLocation>
        <location evidence="2 12 14">Cytoplasm</location>
    </subcellularLocation>
</comment>
<dbReference type="InterPro" id="IPR006062">
    <property type="entry name" value="His_biosynth"/>
</dbReference>
<name>A0A1T4KKE5_9FIRM</name>
<evidence type="ECO:0000256" key="2">
    <source>
        <dbReference type="ARBA" id="ARBA00004496"/>
    </source>
</evidence>
<dbReference type="GO" id="GO:0005737">
    <property type="term" value="C:cytoplasm"/>
    <property type="evidence" value="ECO:0007669"/>
    <property type="project" value="UniProtKB-SubCell"/>
</dbReference>
<feature type="active site" description="Proton acceptor" evidence="12">
    <location>
        <position position="8"/>
    </location>
</feature>
<comment type="pathway">
    <text evidence="3 12 14">Amino-acid biosynthesis; L-histidine biosynthesis; L-histidine from 5-phospho-alpha-D-ribose 1-diphosphate: step 4/9.</text>
</comment>
<reference evidence="15 16" key="1">
    <citation type="submission" date="2017-02" db="EMBL/GenBank/DDBJ databases">
        <authorList>
            <person name="Peterson S.W."/>
        </authorList>
    </citation>
    <scope>NUCLEOTIDE SEQUENCE [LARGE SCALE GENOMIC DNA]</scope>
    <source>
        <strain evidence="15 16">ATCC 51222</strain>
    </source>
</reference>
<evidence type="ECO:0000256" key="8">
    <source>
        <dbReference type="ARBA" id="ARBA00022605"/>
    </source>
</evidence>
<evidence type="ECO:0000313" key="15">
    <source>
        <dbReference type="EMBL" id="SJZ42865.1"/>
    </source>
</evidence>
<dbReference type="InterPro" id="IPR006063">
    <property type="entry name" value="HisA_bact_arch"/>
</dbReference>
<dbReference type="RefSeq" id="WP_078768013.1">
    <property type="nucleotide sequence ID" value="NZ_FUWW01000004.1"/>
</dbReference>
<dbReference type="HAMAP" id="MF_01014">
    <property type="entry name" value="HisA"/>
    <property type="match status" value="1"/>
</dbReference>
<dbReference type="InterPro" id="IPR044524">
    <property type="entry name" value="Isoase_HisA-like"/>
</dbReference>
<keyword evidence="7 12" id="KW-0963">Cytoplasm</keyword>
<dbReference type="NCBIfam" id="TIGR00007">
    <property type="entry name" value="1-(5-phosphoribosyl)-5-[(5-phosphoribosylamino)methylideneamino]imidazole-4-carboxamide isomerase"/>
    <property type="match status" value="1"/>
</dbReference>
<evidence type="ECO:0000256" key="4">
    <source>
        <dbReference type="ARBA" id="ARBA00009667"/>
    </source>
</evidence>
<dbReference type="EC" id="5.3.1.16" evidence="5 12"/>
<dbReference type="CDD" id="cd04732">
    <property type="entry name" value="HisA"/>
    <property type="match status" value="1"/>
</dbReference>
<evidence type="ECO:0000256" key="10">
    <source>
        <dbReference type="ARBA" id="ARBA00023235"/>
    </source>
</evidence>
<protein>
    <recommendedName>
        <fullName evidence="6 12">1-(5-phosphoribosyl)-5-[(5-phosphoribosylamino)methylideneamino] imidazole-4-carboxamide isomerase</fullName>
        <ecNumber evidence="5 12">5.3.1.16</ecNumber>
    </recommendedName>
    <alternativeName>
        <fullName evidence="11 12">Phosphoribosylformimino-5-aminoimidazole carboxamide ribotide isomerase</fullName>
    </alternativeName>
</protein>
<keyword evidence="8 12" id="KW-0028">Amino-acid biosynthesis</keyword>
<evidence type="ECO:0000313" key="16">
    <source>
        <dbReference type="Proteomes" id="UP000190657"/>
    </source>
</evidence>
<dbReference type="SUPFAM" id="SSF51366">
    <property type="entry name" value="Ribulose-phoshate binding barrel"/>
    <property type="match status" value="1"/>
</dbReference>
<dbReference type="OrthoDB" id="9781903at2"/>
<evidence type="ECO:0000256" key="6">
    <source>
        <dbReference type="ARBA" id="ARBA00018464"/>
    </source>
</evidence>
<dbReference type="Gene3D" id="3.20.20.70">
    <property type="entry name" value="Aldolase class I"/>
    <property type="match status" value="1"/>
</dbReference>
<accession>A0A1T4KKE5</accession>
<evidence type="ECO:0000256" key="11">
    <source>
        <dbReference type="ARBA" id="ARBA00030547"/>
    </source>
</evidence>
<gene>
    <name evidence="12" type="primary">hisA</name>
    <name evidence="15" type="ORF">SAMN02745114_00509</name>
</gene>